<feature type="compositionally biased region" description="Polar residues" evidence="2">
    <location>
        <begin position="887"/>
        <end position="904"/>
    </location>
</feature>
<reference evidence="4" key="1">
    <citation type="submission" date="2022-07" db="EMBL/GenBank/DDBJ databases">
        <title>Phylogenomic reconstructions and comparative analyses of Kickxellomycotina fungi.</title>
        <authorList>
            <person name="Reynolds N.K."/>
            <person name="Stajich J.E."/>
            <person name="Barry K."/>
            <person name="Grigoriev I.V."/>
            <person name="Crous P."/>
            <person name="Smith M.E."/>
        </authorList>
    </citation>
    <scope>NUCLEOTIDE SEQUENCE</scope>
    <source>
        <strain evidence="4">NRRL 1566</strain>
    </source>
</reference>
<feature type="region of interest" description="Disordered" evidence="2">
    <location>
        <begin position="504"/>
        <end position="553"/>
    </location>
</feature>
<dbReference type="InterPro" id="IPR011993">
    <property type="entry name" value="PH-like_dom_sf"/>
</dbReference>
<feature type="region of interest" description="Disordered" evidence="2">
    <location>
        <begin position="665"/>
        <end position="688"/>
    </location>
</feature>
<feature type="region of interest" description="Disordered" evidence="2">
    <location>
        <begin position="730"/>
        <end position="764"/>
    </location>
</feature>
<feature type="region of interest" description="Disordered" evidence="2">
    <location>
        <begin position="949"/>
        <end position="1027"/>
    </location>
</feature>
<comment type="caution">
    <text evidence="4">The sequence shown here is derived from an EMBL/GenBank/DDBJ whole genome shotgun (WGS) entry which is preliminary data.</text>
</comment>
<dbReference type="PROSITE" id="PS50003">
    <property type="entry name" value="PH_DOMAIN"/>
    <property type="match status" value="1"/>
</dbReference>
<keyword evidence="1" id="KW-0175">Coiled coil</keyword>
<evidence type="ECO:0000313" key="4">
    <source>
        <dbReference type="EMBL" id="KAJ2852419.1"/>
    </source>
</evidence>
<evidence type="ECO:0000259" key="3">
    <source>
        <dbReference type="PROSITE" id="PS50003"/>
    </source>
</evidence>
<feature type="region of interest" description="Disordered" evidence="2">
    <location>
        <begin position="1040"/>
        <end position="1096"/>
    </location>
</feature>
<evidence type="ECO:0000256" key="2">
    <source>
        <dbReference type="SAM" id="MobiDB-lite"/>
    </source>
</evidence>
<feature type="coiled-coil region" evidence="1">
    <location>
        <begin position="830"/>
        <end position="859"/>
    </location>
</feature>
<feature type="compositionally biased region" description="Polar residues" evidence="2">
    <location>
        <begin position="1046"/>
        <end position="1060"/>
    </location>
</feature>
<evidence type="ECO:0000313" key="5">
    <source>
        <dbReference type="Proteomes" id="UP001139887"/>
    </source>
</evidence>
<feature type="compositionally biased region" description="Polar residues" evidence="2">
    <location>
        <begin position="730"/>
        <end position="742"/>
    </location>
</feature>
<dbReference type="InterPro" id="IPR001849">
    <property type="entry name" value="PH_domain"/>
</dbReference>
<feature type="compositionally biased region" description="Polar residues" evidence="2">
    <location>
        <begin position="1014"/>
        <end position="1027"/>
    </location>
</feature>
<accession>A0A9W8IBD7</accession>
<feature type="compositionally biased region" description="Polar residues" evidence="2">
    <location>
        <begin position="149"/>
        <end position="166"/>
    </location>
</feature>
<protein>
    <recommendedName>
        <fullName evidence="3">PH domain-containing protein</fullName>
    </recommendedName>
</protein>
<dbReference type="Proteomes" id="UP001139887">
    <property type="component" value="Unassembled WGS sequence"/>
</dbReference>
<feature type="region of interest" description="Disordered" evidence="2">
    <location>
        <begin position="144"/>
        <end position="171"/>
    </location>
</feature>
<evidence type="ECO:0000256" key="1">
    <source>
        <dbReference type="SAM" id="Coils"/>
    </source>
</evidence>
<organism evidence="4 5">
    <name type="scientific">Coemansia brasiliensis</name>
    <dbReference type="NCBI Taxonomy" id="2650707"/>
    <lineage>
        <taxon>Eukaryota</taxon>
        <taxon>Fungi</taxon>
        <taxon>Fungi incertae sedis</taxon>
        <taxon>Zoopagomycota</taxon>
        <taxon>Kickxellomycotina</taxon>
        <taxon>Kickxellomycetes</taxon>
        <taxon>Kickxellales</taxon>
        <taxon>Kickxellaceae</taxon>
        <taxon>Coemansia</taxon>
    </lineage>
</organism>
<sequence length="1285" mass="138753">MANLAPVDMVGAIGFLQKKSRFYGWSKHVFLLNQCGLAQLSTERQSRSAKPVHCLSPDVVIGSLNGIDLKYALAFKHKNFINLSDMAYIAGQGSRELAITATSNIIVLRAQTTHERNQWLDTLQQAVQCADKQGRVDTDQISHVEETEGPSNSISHKKSPAQSSKTTKPDDMQPLLLELTLASDSSDKHITRDLGLGAADARDNTDPASAMGWLPSMSNLVDPAAVPKGSIDISANGDIQLQALSNDGTYMPPASNSLNETKLDDSDRVDNSRKVYVDMDAASFDADRFFEEGDNEDSADVDDLPSAGVLVGAGSKSELPLTSSKSSHSAKIVGSPNLTLLGQGQPNLGLGSAAGSQAAFGDFFGNFLSTLTQPSQDLVSSHAEMKQSNILVHGAETLSMRGATSTYSMLPQASGNRAYTNDDIGGSSSSSSSNVPLGVLGAQHVSSGASLGTSNIQKSLQNDAVTSNVAEPSVVLNSSIADIATSLLDTIGLSDYSTLLNNPSDSSGTNHGSADLNGKKPPQIASNNDHENLESSTLKPSAKSLDPPGQYSLGSQSIYKLKSAVSSNGLRAENKMRLDDPPGLQTALLAKYSDSLNSSRALLSSTGGIGKPKTMHDWQANTNKANAERGMERTAPIVQYHAAKPTDNGISKVVRGHLTKEIIQKEAERKPAVRRIRRTKSDTKVPPLKAIRLKLNGSIVSSQAAESKEPSSRGLGYVVKDGRIESLASQNGLRASLPQSSSQDKHGDDNGNSSSQASPDALSEFSEIQRRLKQAEQHKRQLQQARMLDKNASDGVCIADILETRQDIPLAVQLEERRRVQAAKQQALLNQQIQQQRIQMDIQRQNMEQQQKYEQFKRQSLCPPDIKSGNRMSTISVSQPYTTNGWSENGSNGLTSQPQINYSGSGYVPGANSRPYSMYQSSIHYPQQQPSRPTTPISVYEPHMAWNYQQQQQHGTRRPLSQHTQGAIPSTQSVDSPARTVNRSYSTTTPRRQAGSAFVKSERPYAKSEHSDASTESWQSHVAHSTRTSLHANTDSLKNGSVFIPSPTQSAAVSKRSSSFGYGESRRSASSQPDMQTNRFHPMHARGSVPPVPPIPQHIASGAMPYPAYSQYGPPPAYMQPVPQGVPGYPQPPMPHGQWGAPPIPSAHSWNSPYPPAAAPYPYQGYGGYDVQQSTIEAQRIQRKRTEMAAKIPSLLQQLNEAQVTGIMPGQSQEKPAYSKGGYQNANVPKIIRENSGAHYLGNGNTLLIDRVHESEKTKRAFLKKVSRNYTGVGGDTAPTPVFMH</sequence>
<proteinExistence type="predicted"/>
<feature type="region of interest" description="Disordered" evidence="2">
    <location>
        <begin position="887"/>
        <end position="908"/>
    </location>
</feature>
<dbReference type="EMBL" id="JANBUW010000003">
    <property type="protein sequence ID" value="KAJ2852419.1"/>
    <property type="molecule type" value="Genomic_DNA"/>
</dbReference>
<feature type="domain" description="PH" evidence="3">
    <location>
        <begin position="9"/>
        <end position="128"/>
    </location>
</feature>
<feature type="compositionally biased region" description="Basic and acidic residues" evidence="2">
    <location>
        <begin position="1000"/>
        <end position="1013"/>
    </location>
</feature>
<feature type="compositionally biased region" description="Polar residues" evidence="2">
    <location>
        <begin position="949"/>
        <end position="991"/>
    </location>
</feature>
<dbReference type="Gene3D" id="2.30.29.30">
    <property type="entry name" value="Pleckstrin-homology domain (PH domain)/Phosphotyrosine-binding domain (PTB)"/>
    <property type="match status" value="1"/>
</dbReference>
<name>A0A9W8IBD7_9FUNG</name>
<dbReference type="SUPFAM" id="SSF50729">
    <property type="entry name" value="PH domain-like"/>
    <property type="match status" value="1"/>
</dbReference>
<feature type="compositionally biased region" description="Polar residues" evidence="2">
    <location>
        <begin position="1068"/>
        <end position="1079"/>
    </location>
</feature>
<gene>
    <name evidence="4" type="ORF">IWW36_000306</name>
</gene>
<dbReference type="OrthoDB" id="5598758at2759"/>
<keyword evidence="5" id="KW-1185">Reference proteome</keyword>
<dbReference type="SMART" id="SM00233">
    <property type="entry name" value="PH"/>
    <property type="match status" value="1"/>
</dbReference>